<dbReference type="SUPFAM" id="SSF54523">
    <property type="entry name" value="Pili subunits"/>
    <property type="match status" value="1"/>
</dbReference>
<evidence type="ECO:0000313" key="6">
    <source>
        <dbReference type="Proteomes" id="UP000241074"/>
    </source>
</evidence>
<reference evidence="5 6" key="1">
    <citation type="submission" date="2018-03" db="EMBL/GenBank/DDBJ databases">
        <title>Ahniella affigens gen. nov., sp. nov., a gammaproteobacterium isolated from sandy soil near a stream.</title>
        <authorList>
            <person name="Ko Y."/>
            <person name="Kim J.-H."/>
        </authorList>
    </citation>
    <scope>NUCLEOTIDE SEQUENCE [LARGE SCALE GENOMIC DNA]</scope>
    <source>
        <strain evidence="5 6">D13</strain>
    </source>
</reference>
<dbReference type="RefSeq" id="WP_106893039.1">
    <property type="nucleotide sequence ID" value="NZ_CP027860.1"/>
</dbReference>
<evidence type="ECO:0000256" key="4">
    <source>
        <dbReference type="SAM" id="Phobius"/>
    </source>
</evidence>
<evidence type="ECO:0000256" key="2">
    <source>
        <dbReference type="ARBA" id="ARBA00022481"/>
    </source>
</evidence>
<dbReference type="InterPro" id="IPR012902">
    <property type="entry name" value="N_methyl_site"/>
</dbReference>
<dbReference type="EMBL" id="CP027860">
    <property type="protein sequence ID" value="AVP99120.1"/>
    <property type="molecule type" value="Genomic_DNA"/>
</dbReference>
<dbReference type="Pfam" id="PF00114">
    <property type="entry name" value="Pilin"/>
    <property type="match status" value="1"/>
</dbReference>
<dbReference type="Gene3D" id="3.30.700.10">
    <property type="entry name" value="Glycoprotein, Type 4 Pilin"/>
    <property type="match status" value="1"/>
</dbReference>
<feature type="transmembrane region" description="Helical" evidence="4">
    <location>
        <begin position="12"/>
        <end position="32"/>
    </location>
</feature>
<accession>A0A2P1PWA6</accession>
<dbReference type="PANTHER" id="PTHR30093:SF34">
    <property type="entry name" value="PREPILIN PEPTIDASE-DEPENDENT PROTEIN D"/>
    <property type="match status" value="1"/>
</dbReference>
<sequence>MTARPTQGFTLIELMIVVAIIAILAGMAIGAYQDYIIRTQVAECGSLAGPVQLGALEYYADQGVFPTSNLQAGLPAGDEYEGAYISRVELTAAGDVACTFSSTAPQQANGELDGASMLLTPIDEGGSVNWECSSTTISSYRLATICR</sequence>
<evidence type="ECO:0000313" key="5">
    <source>
        <dbReference type="EMBL" id="AVP99120.1"/>
    </source>
</evidence>
<evidence type="ECO:0000256" key="1">
    <source>
        <dbReference type="ARBA" id="ARBA00005233"/>
    </source>
</evidence>
<dbReference type="InterPro" id="IPR045584">
    <property type="entry name" value="Pilin-like"/>
</dbReference>
<dbReference type="NCBIfam" id="TIGR02532">
    <property type="entry name" value="IV_pilin_GFxxxE"/>
    <property type="match status" value="1"/>
</dbReference>
<dbReference type="InterPro" id="IPR001082">
    <property type="entry name" value="Pilin"/>
</dbReference>
<evidence type="ECO:0000256" key="3">
    <source>
        <dbReference type="RuleBase" id="RU000389"/>
    </source>
</evidence>
<comment type="similarity">
    <text evidence="1 3">Belongs to the N-Me-Phe pilin family.</text>
</comment>
<organism evidence="5 6">
    <name type="scientific">Ahniella affigens</name>
    <dbReference type="NCBI Taxonomy" id="2021234"/>
    <lineage>
        <taxon>Bacteria</taxon>
        <taxon>Pseudomonadati</taxon>
        <taxon>Pseudomonadota</taxon>
        <taxon>Gammaproteobacteria</taxon>
        <taxon>Lysobacterales</taxon>
        <taxon>Rhodanobacteraceae</taxon>
        <taxon>Ahniella</taxon>
    </lineage>
</organism>
<dbReference type="KEGG" id="xba:C7S18_18955"/>
<keyword evidence="4" id="KW-1133">Transmembrane helix</keyword>
<keyword evidence="4" id="KW-0472">Membrane</keyword>
<gene>
    <name evidence="5" type="ORF">C7S18_18955</name>
</gene>
<keyword evidence="4" id="KW-0812">Transmembrane</keyword>
<dbReference type="Pfam" id="PF07963">
    <property type="entry name" value="N_methyl"/>
    <property type="match status" value="1"/>
</dbReference>
<protein>
    <submittedName>
        <fullName evidence="5">Prepilin-type cleavage/methylation domain-containing protein</fullName>
    </submittedName>
</protein>
<dbReference type="OrthoDB" id="5767514at2"/>
<dbReference type="AlphaFoldDB" id="A0A2P1PWA6"/>
<dbReference type="PROSITE" id="PS00409">
    <property type="entry name" value="PROKAR_NTER_METHYL"/>
    <property type="match status" value="1"/>
</dbReference>
<dbReference type="Proteomes" id="UP000241074">
    <property type="component" value="Chromosome"/>
</dbReference>
<reference evidence="5 6" key="2">
    <citation type="submission" date="2018-03" db="EMBL/GenBank/DDBJ databases">
        <authorList>
            <person name="Keele B.F."/>
        </authorList>
    </citation>
    <scope>NUCLEOTIDE SEQUENCE [LARGE SCALE GENOMIC DNA]</scope>
    <source>
        <strain evidence="5 6">D13</strain>
    </source>
</reference>
<name>A0A2P1PWA6_9GAMM</name>
<proteinExistence type="inferred from homology"/>
<dbReference type="GO" id="GO:0044096">
    <property type="term" value="C:type IV pilus"/>
    <property type="evidence" value="ECO:0007669"/>
    <property type="project" value="TreeGrafter"/>
</dbReference>
<dbReference type="GO" id="GO:0043107">
    <property type="term" value="P:type IV pilus-dependent motility"/>
    <property type="evidence" value="ECO:0007669"/>
    <property type="project" value="TreeGrafter"/>
</dbReference>
<keyword evidence="3" id="KW-0281">Fimbrium</keyword>
<dbReference type="GO" id="GO:0007155">
    <property type="term" value="P:cell adhesion"/>
    <property type="evidence" value="ECO:0007669"/>
    <property type="project" value="InterPro"/>
</dbReference>
<keyword evidence="2" id="KW-0488">Methylation</keyword>
<keyword evidence="6" id="KW-1185">Reference proteome</keyword>
<dbReference type="PANTHER" id="PTHR30093">
    <property type="entry name" value="GENERAL SECRETION PATHWAY PROTEIN G"/>
    <property type="match status" value="1"/>
</dbReference>